<organism evidence="1 2">
    <name type="scientific">Mythimna loreyi</name>
    <dbReference type="NCBI Taxonomy" id="667449"/>
    <lineage>
        <taxon>Eukaryota</taxon>
        <taxon>Metazoa</taxon>
        <taxon>Ecdysozoa</taxon>
        <taxon>Arthropoda</taxon>
        <taxon>Hexapoda</taxon>
        <taxon>Insecta</taxon>
        <taxon>Pterygota</taxon>
        <taxon>Neoptera</taxon>
        <taxon>Endopterygota</taxon>
        <taxon>Lepidoptera</taxon>
        <taxon>Glossata</taxon>
        <taxon>Ditrysia</taxon>
        <taxon>Noctuoidea</taxon>
        <taxon>Noctuidae</taxon>
        <taxon>Noctuinae</taxon>
        <taxon>Hadenini</taxon>
        <taxon>Mythimna</taxon>
    </lineage>
</organism>
<comment type="caution">
    <text evidence="1">The sequence shown here is derived from an EMBL/GenBank/DDBJ whole genome shotgun (WGS) entry which is preliminary data.</text>
</comment>
<evidence type="ECO:0000313" key="2">
    <source>
        <dbReference type="Proteomes" id="UP001231649"/>
    </source>
</evidence>
<protein>
    <submittedName>
        <fullName evidence="1">Uncharacterized protein</fullName>
    </submittedName>
</protein>
<dbReference type="Proteomes" id="UP001231649">
    <property type="component" value="Chromosome 2"/>
</dbReference>
<proteinExistence type="predicted"/>
<evidence type="ECO:0000313" key="1">
    <source>
        <dbReference type="EMBL" id="KAJ8736017.1"/>
    </source>
</evidence>
<reference evidence="1" key="1">
    <citation type="submission" date="2023-03" db="EMBL/GenBank/DDBJ databases">
        <title>Chromosome-level genomes of two armyworms, Mythimna separata and Mythimna loreyi, provide insights into the biosynthesis and reception of sex pheromones.</title>
        <authorList>
            <person name="Zhao H."/>
        </authorList>
    </citation>
    <scope>NUCLEOTIDE SEQUENCE</scope>
    <source>
        <strain evidence="1">BeijingLab</strain>
    </source>
</reference>
<sequence length="528" mass="59994">MGTTRMLCSIALISSAAALLTSPPRIVKQPNVEEILFQVAQPGEKDVPFALVCEAEGEPAPKYRWIKNGKPLEYASYVIRISQLSGSGTLVISQPRDEDLGQYQCFAYNEWGTAASNSVFVRRAELNSFKESLNFVKAKEGEPFNLTCEPPDGYPKLKVYWMLQSNQGQLTTIKNSRITLDPEGNLWFSNVTRNDANINFAYVCIANYVFRNEYEIGQSIYLRLTKTGNESALNRHEPVRQYTSRTVEKALKGKRLELYCIYGGTPLPEIVWKKNGQSILWSKRITQYNFGKTMVFEHLMDEDQGTYSCEVSNGVGPDQSYSIQLIIEAAPFFTVEPEIQNLAEGETAEIKCEAAGTPVPKITWIHNGKPIEQAEPNPRRQVTANTIVITNLVKKDTGNYGCNATSSIGYVYKDVYINVHDKNTIQTTYTIEIISSVLGALLILLIIIIAIRKRCWIKDNQIPHQLPTHDLFSNRFYANLLFRRECDAEIEEIENHTYEEIREHPHEETGRPRQDIHIYEEANLKEDV</sequence>
<name>A0ACC2R7Q1_9NEOP</name>
<gene>
    <name evidence="1" type="ORF">PYW08_006673</name>
</gene>
<dbReference type="EMBL" id="CM056778">
    <property type="protein sequence ID" value="KAJ8736017.1"/>
    <property type="molecule type" value="Genomic_DNA"/>
</dbReference>
<keyword evidence="2" id="KW-1185">Reference proteome</keyword>
<accession>A0ACC2R7Q1</accession>